<evidence type="ECO:0000256" key="5">
    <source>
        <dbReference type="ARBA" id="ARBA00023163"/>
    </source>
</evidence>
<dbReference type="Gene3D" id="4.10.240.10">
    <property type="entry name" value="Zn(2)-C6 fungal-type DNA-binding domain"/>
    <property type="match status" value="1"/>
</dbReference>
<keyword evidence="6" id="KW-0539">Nucleus</keyword>
<evidence type="ECO:0000256" key="2">
    <source>
        <dbReference type="ARBA" id="ARBA00022723"/>
    </source>
</evidence>
<dbReference type="SMART" id="SM00066">
    <property type="entry name" value="GAL4"/>
    <property type="match status" value="1"/>
</dbReference>
<evidence type="ECO:0000313" key="10">
    <source>
        <dbReference type="Proteomes" id="UP000799776"/>
    </source>
</evidence>
<evidence type="ECO:0000259" key="8">
    <source>
        <dbReference type="PROSITE" id="PS50048"/>
    </source>
</evidence>
<dbReference type="InterPro" id="IPR007219">
    <property type="entry name" value="XnlR_reg_dom"/>
</dbReference>
<feature type="domain" description="Zn(2)-C6 fungal-type" evidence="8">
    <location>
        <begin position="7"/>
        <end position="46"/>
    </location>
</feature>
<dbReference type="GO" id="GO:0005634">
    <property type="term" value="C:nucleus"/>
    <property type="evidence" value="ECO:0007669"/>
    <property type="project" value="UniProtKB-SubCell"/>
</dbReference>
<dbReference type="GO" id="GO:0000976">
    <property type="term" value="F:transcription cis-regulatory region binding"/>
    <property type="evidence" value="ECO:0007669"/>
    <property type="project" value="TreeGrafter"/>
</dbReference>
<accession>A0A9P4I071</accession>
<organism evidence="9 10">
    <name type="scientific">Saccharata proteae CBS 121410</name>
    <dbReference type="NCBI Taxonomy" id="1314787"/>
    <lineage>
        <taxon>Eukaryota</taxon>
        <taxon>Fungi</taxon>
        <taxon>Dikarya</taxon>
        <taxon>Ascomycota</taxon>
        <taxon>Pezizomycotina</taxon>
        <taxon>Dothideomycetes</taxon>
        <taxon>Dothideomycetes incertae sedis</taxon>
        <taxon>Botryosphaeriales</taxon>
        <taxon>Saccharataceae</taxon>
        <taxon>Saccharata</taxon>
    </lineage>
</organism>
<proteinExistence type="predicted"/>
<keyword evidence="2" id="KW-0479">Metal-binding</keyword>
<dbReference type="GO" id="GO:0006351">
    <property type="term" value="P:DNA-templated transcription"/>
    <property type="evidence" value="ECO:0007669"/>
    <property type="project" value="InterPro"/>
</dbReference>
<comment type="caution">
    <text evidence="9">The sequence shown here is derived from an EMBL/GenBank/DDBJ whole genome shotgun (WGS) entry which is preliminary data.</text>
</comment>
<name>A0A9P4I071_9PEZI</name>
<dbReference type="Pfam" id="PF00172">
    <property type="entry name" value="Zn_clus"/>
    <property type="match status" value="1"/>
</dbReference>
<sequence length="650" mass="71897">DGKRLRACDNCRGLKVKCDPQDVVSGVISQAVPCRRCEKSRKICITTPATKKRAKKSDTRVAELEKKVNDLTSLLANGPGSAHVDSLSPHGYDPGFRSPGNSEPTTFAYSTGHQRVGSQGYGQFQPYPSANEFEEPRPKRRRTTQSEELPARAHVPFDHPENTGAVQPARPAKQDYSFISAEVDKIIHPDAAELIVQHYNNVLYPAFPAVPLPDGANSNALREKNPLFHLAVLSAASYGCEPAIPAETQRHLADLLRDCFADLLWKRGEKSLEIVQSLIISVLWYRAPAYYDQHIFFGMATSALSMALDLGLGKREGRALAKLGLGPFRRLPPNPGSVEVRRTFMACYYLYTNIAMVLRRPMLIRWSGYMDEGLRLLETSPDALPGDRVFCHHLRLAHIGEDAGSKFSMDDPAATSSISDPNVVARINDFEERLNAIGKERPKSADEAILVMSENVTSLYAHEIAMHHNQNVDELNPPYTGLERSGNRQQVLGAAHTKALNECLTSCHNVLDSFLSLDFHVLHALPVMFSVRAVYSTVCITKLWADITSLGDIGSFMSTESLRLDDYFAALLQTFKRVVEKDAQSPHAKFHYIISGLREKFEHMKSGGPRLDGTMPPSSKDPSANRSPSSRGSYANASHTPLHLLSEVAQ</sequence>
<dbReference type="CDD" id="cd12148">
    <property type="entry name" value="fungal_TF_MHR"/>
    <property type="match status" value="1"/>
</dbReference>
<feature type="compositionally biased region" description="Polar residues" evidence="7">
    <location>
        <begin position="616"/>
        <end position="639"/>
    </location>
</feature>
<dbReference type="GO" id="GO:0000981">
    <property type="term" value="F:DNA-binding transcription factor activity, RNA polymerase II-specific"/>
    <property type="evidence" value="ECO:0007669"/>
    <property type="project" value="InterPro"/>
</dbReference>
<dbReference type="EMBL" id="ML978713">
    <property type="protein sequence ID" value="KAF2090124.1"/>
    <property type="molecule type" value="Genomic_DNA"/>
</dbReference>
<dbReference type="InterPro" id="IPR001138">
    <property type="entry name" value="Zn2Cys6_DnaBD"/>
</dbReference>
<dbReference type="InterPro" id="IPR051089">
    <property type="entry name" value="prtT"/>
</dbReference>
<feature type="region of interest" description="Disordered" evidence="7">
    <location>
        <begin position="605"/>
        <end position="650"/>
    </location>
</feature>
<dbReference type="PANTHER" id="PTHR31845">
    <property type="entry name" value="FINGER DOMAIN PROTEIN, PUTATIVE-RELATED"/>
    <property type="match status" value="1"/>
</dbReference>
<dbReference type="PROSITE" id="PS50048">
    <property type="entry name" value="ZN2_CY6_FUNGAL_2"/>
    <property type="match status" value="1"/>
</dbReference>
<evidence type="ECO:0000256" key="4">
    <source>
        <dbReference type="ARBA" id="ARBA00023125"/>
    </source>
</evidence>
<keyword evidence="4" id="KW-0238">DNA-binding</keyword>
<evidence type="ECO:0000256" key="7">
    <source>
        <dbReference type="SAM" id="MobiDB-lite"/>
    </source>
</evidence>
<feature type="compositionally biased region" description="Polar residues" evidence="7">
    <location>
        <begin position="99"/>
        <end position="117"/>
    </location>
</feature>
<dbReference type="Proteomes" id="UP000799776">
    <property type="component" value="Unassembled WGS sequence"/>
</dbReference>
<keyword evidence="10" id="KW-1185">Reference proteome</keyword>
<evidence type="ECO:0000256" key="6">
    <source>
        <dbReference type="ARBA" id="ARBA00023242"/>
    </source>
</evidence>
<evidence type="ECO:0000313" key="9">
    <source>
        <dbReference type="EMBL" id="KAF2090124.1"/>
    </source>
</evidence>
<feature type="non-terminal residue" evidence="9">
    <location>
        <position position="650"/>
    </location>
</feature>
<dbReference type="InterPro" id="IPR036864">
    <property type="entry name" value="Zn2-C6_fun-type_DNA-bd_sf"/>
</dbReference>
<dbReference type="AlphaFoldDB" id="A0A9P4I071"/>
<protein>
    <recommendedName>
        <fullName evidence="8">Zn(2)-C6 fungal-type domain-containing protein</fullName>
    </recommendedName>
</protein>
<comment type="subcellular location">
    <subcellularLocation>
        <location evidence="1">Nucleus</location>
    </subcellularLocation>
</comment>
<dbReference type="CDD" id="cd00067">
    <property type="entry name" value="GAL4"/>
    <property type="match status" value="1"/>
</dbReference>
<dbReference type="GO" id="GO:0008270">
    <property type="term" value="F:zinc ion binding"/>
    <property type="evidence" value="ECO:0007669"/>
    <property type="project" value="InterPro"/>
</dbReference>
<dbReference type="Pfam" id="PF04082">
    <property type="entry name" value="Fungal_trans"/>
    <property type="match status" value="1"/>
</dbReference>
<feature type="non-terminal residue" evidence="9">
    <location>
        <position position="1"/>
    </location>
</feature>
<evidence type="ECO:0000256" key="1">
    <source>
        <dbReference type="ARBA" id="ARBA00004123"/>
    </source>
</evidence>
<keyword evidence="5" id="KW-0804">Transcription</keyword>
<evidence type="ECO:0000256" key="3">
    <source>
        <dbReference type="ARBA" id="ARBA00023015"/>
    </source>
</evidence>
<keyword evidence="3" id="KW-0805">Transcription regulation</keyword>
<dbReference type="PANTHER" id="PTHR31845:SF39">
    <property type="entry name" value="TRANSCRIPTION FACTOR PBCR-RELATED"/>
    <property type="match status" value="1"/>
</dbReference>
<feature type="region of interest" description="Disordered" evidence="7">
    <location>
        <begin position="80"/>
        <end position="149"/>
    </location>
</feature>
<gene>
    <name evidence="9" type="ORF">K490DRAFT_1450</name>
</gene>
<dbReference type="SUPFAM" id="SSF57701">
    <property type="entry name" value="Zn2/Cys6 DNA-binding domain"/>
    <property type="match status" value="1"/>
</dbReference>
<dbReference type="OrthoDB" id="8062037at2759"/>
<reference evidence="9" key="1">
    <citation type="journal article" date="2020" name="Stud. Mycol.">
        <title>101 Dothideomycetes genomes: a test case for predicting lifestyles and emergence of pathogens.</title>
        <authorList>
            <person name="Haridas S."/>
            <person name="Albert R."/>
            <person name="Binder M."/>
            <person name="Bloem J."/>
            <person name="Labutti K."/>
            <person name="Salamov A."/>
            <person name="Andreopoulos B."/>
            <person name="Baker S."/>
            <person name="Barry K."/>
            <person name="Bills G."/>
            <person name="Bluhm B."/>
            <person name="Cannon C."/>
            <person name="Castanera R."/>
            <person name="Culley D."/>
            <person name="Daum C."/>
            <person name="Ezra D."/>
            <person name="Gonzalez J."/>
            <person name="Henrissat B."/>
            <person name="Kuo A."/>
            <person name="Liang C."/>
            <person name="Lipzen A."/>
            <person name="Lutzoni F."/>
            <person name="Magnuson J."/>
            <person name="Mondo S."/>
            <person name="Nolan M."/>
            <person name="Ohm R."/>
            <person name="Pangilinan J."/>
            <person name="Park H.-J."/>
            <person name="Ramirez L."/>
            <person name="Alfaro M."/>
            <person name="Sun H."/>
            <person name="Tritt A."/>
            <person name="Yoshinaga Y."/>
            <person name="Zwiers L.-H."/>
            <person name="Turgeon B."/>
            <person name="Goodwin S."/>
            <person name="Spatafora J."/>
            <person name="Crous P."/>
            <person name="Grigoriev I."/>
        </authorList>
    </citation>
    <scope>NUCLEOTIDE SEQUENCE</scope>
    <source>
        <strain evidence="9">CBS 121410</strain>
    </source>
</reference>